<dbReference type="Proteomes" id="UP000023775">
    <property type="component" value="Unassembled WGS sequence"/>
</dbReference>
<dbReference type="PATRIC" id="fig|1268237.3.peg.1637"/>
<feature type="signal peptide" evidence="1">
    <location>
        <begin position="1"/>
        <end position="21"/>
    </location>
</feature>
<dbReference type="Pfam" id="PF13689">
    <property type="entry name" value="DUF4154"/>
    <property type="match status" value="1"/>
</dbReference>
<dbReference type="AlphaFoldDB" id="N9U231"/>
<evidence type="ECO:0000256" key="1">
    <source>
        <dbReference type="SAM" id="SignalP"/>
    </source>
</evidence>
<reference evidence="2 3" key="1">
    <citation type="journal article" date="2013" name="Genome Announc.">
        <title>Draft Genome Sequence of the Aeromonas diversa Type Strain.</title>
        <authorList>
            <person name="Farfan M."/>
            <person name="Spataro N."/>
            <person name="Sanglas A."/>
            <person name="Albarral V."/>
            <person name="Loren J.G."/>
            <person name="Bosch E."/>
            <person name="Fuste M.C."/>
        </authorList>
    </citation>
    <scope>NUCLEOTIDE SEQUENCE [LARGE SCALE GENOMIC DNA]</scope>
    <source>
        <strain evidence="2 3">2478-85</strain>
    </source>
</reference>
<evidence type="ECO:0000313" key="2">
    <source>
        <dbReference type="EMBL" id="ENY72375.1"/>
    </source>
</evidence>
<evidence type="ECO:0000313" key="3">
    <source>
        <dbReference type="Proteomes" id="UP000023775"/>
    </source>
</evidence>
<name>N9U231_9GAMM</name>
<comment type="caution">
    <text evidence="2">The sequence shown here is derived from an EMBL/GenBank/DDBJ whole genome shotgun (WGS) entry which is preliminary data.</text>
</comment>
<dbReference type="EMBL" id="APVG01000017">
    <property type="protein sequence ID" value="ENY72375.1"/>
    <property type="molecule type" value="Genomic_DNA"/>
</dbReference>
<proteinExistence type="predicted"/>
<keyword evidence="3" id="KW-1185">Reference proteome</keyword>
<dbReference type="InterPro" id="IPR025293">
    <property type="entry name" value="YfiR/HmsC-like"/>
</dbReference>
<keyword evidence="1" id="KW-0732">Signal</keyword>
<accession>N9U231</accession>
<organism evidence="2 3">
    <name type="scientific">Aeromonas diversa CDC 2478-85</name>
    <dbReference type="NCBI Taxonomy" id="1268237"/>
    <lineage>
        <taxon>Bacteria</taxon>
        <taxon>Pseudomonadati</taxon>
        <taxon>Pseudomonadota</taxon>
        <taxon>Gammaproteobacteria</taxon>
        <taxon>Aeromonadales</taxon>
        <taxon>Aeromonadaceae</taxon>
        <taxon>Aeromonas</taxon>
    </lineage>
</organism>
<gene>
    <name evidence="2" type="ORF">G114_08310</name>
</gene>
<sequence length="178" mass="19721">MMRAWLLSIALVMLAPGFVRADDLALSVKAAFMYKFCSYVEWPPGTFPTSDSPIVIGAIDSDPDMIRRLRETVEGRRVVERPIEVHEFSAAQVPERVHVLYLGPADYAHRGLSQRLKGTPVLIISDNPDGLSQGSSINFSLDDNRVRFDISLAAAEANRLKISSRLLAVARQVKEAAR</sequence>
<protein>
    <recommendedName>
        <fullName evidence="4">Transmembrane protein</fullName>
    </recommendedName>
</protein>
<evidence type="ECO:0008006" key="4">
    <source>
        <dbReference type="Google" id="ProtNLM"/>
    </source>
</evidence>
<feature type="chain" id="PRO_5004153360" description="Transmembrane protein" evidence="1">
    <location>
        <begin position="22"/>
        <end position="178"/>
    </location>
</feature>